<dbReference type="Pfam" id="PF01408">
    <property type="entry name" value="GFO_IDH_MocA"/>
    <property type="match status" value="1"/>
</dbReference>
<evidence type="ECO:0000259" key="4">
    <source>
        <dbReference type="Pfam" id="PF22725"/>
    </source>
</evidence>
<evidence type="ECO:0000313" key="5">
    <source>
        <dbReference type="EMBL" id="MFC5508034.1"/>
    </source>
</evidence>
<comment type="caution">
    <text evidence="5">The sequence shown here is derived from an EMBL/GenBank/DDBJ whole genome shotgun (WGS) entry which is preliminary data.</text>
</comment>
<dbReference type="EMBL" id="JBHSLU010000082">
    <property type="protein sequence ID" value="MFC5508034.1"/>
    <property type="molecule type" value="Genomic_DNA"/>
</dbReference>
<name>A0ABW0P5U2_9HYPH</name>
<feature type="domain" description="GFO/IDH/MocA-like oxidoreductase" evidence="4">
    <location>
        <begin position="133"/>
        <end position="254"/>
    </location>
</feature>
<dbReference type="GO" id="GO:0050112">
    <property type="term" value="F:inositol 2-dehydrogenase (NAD+) activity"/>
    <property type="evidence" value="ECO:0007669"/>
    <property type="project" value="UniProtKB-EC"/>
</dbReference>
<dbReference type="InterPro" id="IPR036291">
    <property type="entry name" value="NAD(P)-bd_dom_sf"/>
</dbReference>
<gene>
    <name evidence="5" type="primary">iolG</name>
    <name evidence="5" type="ORF">ACFPN9_22600</name>
</gene>
<keyword evidence="2 5" id="KW-0560">Oxidoreductase</keyword>
<dbReference type="InterPro" id="IPR000683">
    <property type="entry name" value="Gfo/Idh/MocA-like_OxRdtase_N"/>
</dbReference>
<dbReference type="EC" id="1.1.1.18" evidence="5"/>
<dbReference type="InterPro" id="IPR055170">
    <property type="entry name" value="GFO_IDH_MocA-like_dom"/>
</dbReference>
<dbReference type="PANTHER" id="PTHR42840">
    <property type="entry name" value="NAD(P)-BINDING ROSSMANN-FOLD SUPERFAMILY PROTEIN-RELATED"/>
    <property type="match status" value="1"/>
</dbReference>
<proteinExistence type="inferred from homology"/>
<evidence type="ECO:0000259" key="3">
    <source>
        <dbReference type="Pfam" id="PF01408"/>
    </source>
</evidence>
<dbReference type="RefSeq" id="WP_245282274.1">
    <property type="nucleotide sequence ID" value="NZ_JBHSLU010000082.1"/>
</dbReference>
<feature type="domain" description="Gfo/Idh/MocA-like oxidoreductase N-terminal" evidence="3">
    <location>
        <begin position="8"/>
        <end position="125"/>
    </location>
</feature>
<evidence type="ECO:0000256" key="1">
    <source>
        <dbReference type="ARBA" id="ARBA00010928"/>
    </source>
</evidence>
<dbReference type="SUPFAM" id="SSF55347">
    <property type="entry name" value="Glyceraldehyde-3-phosphate dehydrogenase-like, C-terminal domain"/>
    <property type="match status" value="1"/>
</dbReference>
<evidence type="ECO:0000313" key="6">
    <source>
        <dbReference type="Proteomes" id="UP001596060"/>
    </source>
</evidence>
<dbReference type="Pfam" id="PF22725">
    <property type="entry name" value="GFO_IDH_MocA_C3"/>
    <property type="match status" value="1"/>
</dbReference>
<dbReference type="Proteomes" id="UP001596060">
    <property type="component" value="Unassembled WGS sequence"/>
</dbReference>
<dbReference type="InterPro" id="IPR030827">
    <property type="entry name" value="Myo_inos_IolG"/>
</dbReference>
<comment type="similarity">
    <text evidence="1">Belongs to the Gfo/Idh/MocA family.</text>
</comment>
<accession>A0ABW0P5U2</accession>
<sequence length="340" mass="35741">MTTRVPTMRVGLLGAGRIGRIHGLNVAARADAELVAVTDAVPAAAAALAAETGAKATSTEAILSDAGIDAILICTPTDTHADLIEAAVSAGKAVFCEKPVDLDAARIRRCLATVEASGRPLMIGFNRRFDPSFAALERRLRAGEAGAVEIVSVISRDPSPPPVEYVKRSGGLFRDMMIHDFDMARFLLAEEPVEVFALGSALVDPAIGKAGDVDTAAVLMKTASGRIAQISNSRRATYGYDQRIEVHGSQGMLRAGNIHETTVESATGNGFRADPVQNFFLERYASAYRAELDAFFTACRGGVAPTPSGLDGLKAQILADAATESARTGKPVMVDLEAAR</sequence>
<evidence type="ECO:0000256" key="2">
    <source>
        <dbReference type="ARBA" id="ARBA00023002"/>
    </source>
</evidence>
<dbReference type="Gene3D" id="3.40.50.720">
    <property type="entry name" value="NAD(P)-binding Rossmann-like Domain"/>
    <property type="match status" value="1"/>
</dbReference>
<keyword evidence="6" id="KW-1185">Reference proteome</keyword>
<reference evidence="6" key="1">
    <citation type="journal article" date="2019" name="Int. J. Syst. Evol. Microbiol.">
        <title>The Global Catalogue of Microorganisms (GCM) 10K type strain sequencing project: providing services to taxonomists for standard genome sequencing and annotation.</title>
        <authorList>
            <consortium name="The Broad Institute Genomics Platform"/>
            <consortium name="The Broad Institute Genome Sequencing Center for Infectious Disease"/>
            <person name="Wu L."/>
            <person name="Ma J."/>
        </authorList>
    </citation>
    <scope>NUCLEOTIDE SEQUENCE [LARGE SCALE GENOMIC DNA]</scope>
    <source>
        <strain evidence="6">CCUG 43117</strain>
    </source>
</reference>
<dbReference type="SUPFAM" id="SSF51735">
    <property type="entry name" value="NAD(P)-binding Rossmann-fold domains"/>
    <property type="match status" value="1"/>
</dbReference>
<protein>
    <submittedName>
        <fullName evidence="5">Inositol 2-dehydrogenase</fullName>
        <ecNumber evidence="5">1.1.1.18</ecNumber>
    </submittedName>
</protein>
<dbReference type="Gene3D" id="3.30.360.10">
    <property type="entry name" value="Dihydrodipicolinate Reductase, domain 2"/>
    <property type="match status" value="1"/>
</dbReference>
<dbReference type="PANTHER" id="PTHR42840:SF3">
    <property type="entry name" value="BINDING ROSSMANN FOLD OXIDOREDUCTASE, PUTATIVE (AFU_ORTHOLOGUE AFUA_2G10240)-RELATED"/>
    <property type="match status" value="1"/>
</dbReference>
<organism evidence="5 6">
    <name type="scientific">Bosea massiliensis</name>
    <dbReference type="NCBI Taxonomy" id="151419"/>
    <lineage>
        <taxon>Bacteria</taxon>
        <taxon>Pseudomonadati</taxon>
        <taxon>Pseudomonadota</taxon>
        <taxon>Alphaproteobacteria</taxon>
        <taxon>Hyphomicrobiales</taxon>
        <taxon>Boseaceae</taxon>
        <taxon>Bosea</taxon>
    </lineage>
</organism>
<dbReference type="NCBIfam" id="TIGR04380">
    <property type="entry name" value="myo_inos_iolG"/>
    <property type="match status" value="1"/>
</dbReference>